<dbReference type="GO" id="GO:0016787">
    <property type="term" value="F:hydrolase activity"/>
    <property type="evidence" value="ECO:0007669"/>
    <property type="project" value="UniProtKB-KW"/>
</dbReference>
<organism evidence="5 6">
    <name type="scientific">Corynebacterium glaucum</name>
    <dbReference type="NCBI Taxonomy" id="187491"/>
    <lineage>
        <taxon>Bacteria</taxon>
        <taxon>Bacillati</taxon>
        <taxon>Actinomycetota</taxon>
        <taxon>Actinomycetes</taxon>
        <taxon>Mycobacteriales</taxon>
        <taxon>Corynebacteriaceae</taxon>
        <taxon>Corynebacterium</taxon>
    </lineage>
</organism>
<evidence type="ECO:0000313" key="6">
    <source>
        <dbReference type="Proteomes" id="UP000217209"/>
    </source>
</evidence>
<keyword evidence="2 3" id="KW-0378">Hydrolase</keyword>
<dbReference type="RefSeq" id="WP_095660472.1">
    <property type="nucleotide sequence ID" value="NZ_CP019688.1"/>
</dbReference>
<dbReference type="Gene3D" id="3.40.50.1820">
    <property type="entry name" value="alpha/beta hydrolase"/>
    <property type="match status" value="1"/>
</dbReference>
<proteinExistence type="inferred from homology"/>
<evidence type="ECO:0000256" key="2">
    <source>
        <dbReference type="ARBA" id="ARBA00022801"/>
    </source>
</evidence>
<dbReference type="EC" id="3.1.1.-" evidence="3"/>
<feature type="domain" description="Carboxylesterase type B" evidence="4">
    <location>
        <begin position="64"/>
        <end position="195"/>
    </location>
</feature>
<dbReference type="SUPFAM" id="SSF53474">
    <property type="entry name" value="alpha/beta-Hydrolases"/>
    <property type="match status" value="1"/>
</dbReference>
<dbReference type="Pfam" id="PF00135">
    <property type="entry name" value="COesterase"/>
    <property type="match status" value="1"/>
</dbReference>
<evidence type="ECO:0000256" key="3">
    <source>
        <dbReference type="RuleBase" id="RU361235"/>
    </source>
</evidence>
<dbReference type="OrthoDB" id="3199405at2"/>
<comment type="similarity">
    <text evidence="1 3">Belongs to the type-B carboxylesterase/lipase family.</text>
</comment>
<dbReference type="KEGG" id="cgv:CGLAU_09460"/>
<name>A0A1Q2HYE3_9CORY</name>
<keyword evidence="6" id="KW-1185">Reference proteome</keyword>
<dbReference type="PANTHER" id="PTHR43142">
    <property type="entry name" value="CARBOXYLIC ESTER HYDROLASE"/>
    <property type="match status" value="1"/>
</dbReference>
<dbReference type="PANTHER" id="PTHR43142:SF1">
    <property type="entry name" value="CARBOXYLIC ESTER HYDROLASE"/>
    <property type="match status" value="1"/>
</dbReference>
<evidence type="ECO:0000259" key="4">
    <source>
        <dbReference type="Pfam" id="PF00135"/>
    </source>
</evidence>
<evidence type="ECO:0000256" key="1">
    <source>
        <dbReference type="ARBA" id="ARBA00005964"/>
    </source>
</evidence>
<evidence type="ECO:0000313" key="5">
    <source>
        <dbReference type="EMBL" id="AQQ15843.1"/>
    </source>
</evidence>
<dbReference type="InterPro" id="IPR029058">
    <property type="entry name" value="AB_hydrolase_fold"/>
</dbReference>
<dbReference type="PROSITE" id="PS00122">
    <property type="entry name" value="CARBOXYLESTERASE_B_1"/>
    <property type="match status" value="1"/>
</dbReference>
<accession>A0A1Q2HYE3</accession>
<protein>
    <recommendedName>
        <fullName evidence="3">Carboxylic ester hydrolase</fullName>
        <ecNumber evidence="3">3.1.1.-</ecNumber>
    </recommendedName>
</protein>
<sequence length="415" mass="46080">MPTAEVTCPAGTIVGTTDGTTSGDVRHFHSIRYSRFEGAFDDPRPAEQGLLIDASAERPGTPALSITTPPDSKMLTDLPVLVYIHGGRFETGDHTETYSNPEGFAREGVIHVRVGYRLKFPGLLQFPTDQPAHYRAVADVLEALAWVQRNIEAFGGDPTNVTVMGQSAGAAIALWLSRRDHYRGEFRRALAMSPVFPRRGFPTRKWAARGAIGKPLTRDSLNALFDSDRGKFDRAYKRFRTQYVTDMALGPHPLDTAELAEVPLVVTATDKEFYKSGKVYDSTGLGLTMARTFGPRMDLRGDAARDYLAALKERDRQHIAGQLIGDSLCRRFADMVAEGAPGPVWLAEHTDTFHSQDLTPLFRGALQPWLLEFVRSGEVGWPRYDENRTAIRRNRDGAAEIVTDPFGYLRGAFEY</sequence>
<gene>
    <name evidence="5" type="ORF">CGLAU_09460</name>
</gene>
<dbReference type="InterPro" id="IPR019826">
    <property type="entry name" value="Carboxylesterase_B_AS"/>
</dbReference>
<dbReference type="AlphaFoldDB" id="A0A1Q2HYE3"/>
<dbReference type="InterPro" id="IPR002018">
    <property type="entry name" value="CarbesteraseB"/>
</dbReference>
<reference evidence="5 6" key="1">
    <citation type="submission" date="2016-12" db="EMBL/GenBank/DDBJ databases">
        <authorList>
            <person name="Song W.-J."/>
            <person name="Kurnit D.M."/>
        </authorList>
    </citation>
    <scope>NUCLEOTIDE SEQUENCE [LARGE SCALE GENOMIC DNA]</scope>
    <source>
        <strain evidence="5 6">DSM 30827</strain>
    </source>
</reference>
<dbReference type="Proteomes" id="UP000217209">
    <property type="component" value="Chromosome"/>
</dbReference>
<dbReference type="EMBL" id="CP019688">
    <property type="protein sequence ID" value="AQQ15843.1"/>
    <property type="molecule type" value="Genomic_DNA"/>
</dbReference>